<name>A0AAV9GAD2_9PEZI</name>
<comment type="caution">
    <text evidence="2">The sequence shown here is derived from an EMBL/GenBank/DDBJ whole genome shotgun (WGS) entry which is preliminary data.</text>
</comment>
<dbReference type="Proteomes" id="UP001321760">
    <property type="component" value="Unassembled WGS sequence"/>
</dbReference>
<reference evidence="2" key="2">
    <citation type="submission" date="2023-05" db="EMBL/GenBank/DDBJ databases">
        <authorList>
            <consortium name="Lawrence Berkeley National Laboratory"/>
            <person name="Steindorff A."/>
            <person name="Hensen N."/>
            <person name="Bonometti L."/>
            <person name="Westerberg I."/>
            <person name="Brannstrom I.O."/>
            <person name="Guillou S."/>
            <person name="Cros-Aarteil S."/>
            <person name="Calhoun S."/>
            <person name="Haridas S."/>
            <person name="Kuo A."/>
            <person name="Mondo S."/>
            <person name="Pangilinan J."/>
            <person name="Riley R."/>
            <person name="Labutti K."/>
            <person name="Andreopoulos B."/>
            <person name="Lipzen A."/>
            <person name="Chen C."/>
            <person name="Yanf M."/>
            <person name="Daum C."/>
            <person name="Ng V."/>
            <person name="Clum A."/>
            <person name="Ohm R."/>
            <person name="Martin F."/>
            <person name="Silar P."/>
            <person name="Natvig D."/>
            <person name="Lalanne C."/>
            <person name="Gautier V."/>
            <person name="Ament-Velasquez S.L."/>
            <person name="Kruys A."/>
            <person name="Hutchinson M.I."/>
            <person name="Powell A.J."/>
            <person name="Barry K."/>
            <person name="Miller A.N."/>
            <person name="Grigoriev I.V."/>
            <person name="Debuchy R."/>
            <person name="Gladieux P."/>
            <person name="Thoren M.H."/>
            <person name="Johannesson H."/>
        </authorList>
    </citation>
    <scope>NUCLEOTIDE SEQUENCE</scope>
    <source>
        <strain evidence="2">PSN243</strain>
    </source>
</reference>
<dbReference type="EMBL" id="MU865965">
    <property type="protein sequence ID" value="KAK4445436.1"/>
    <property type="molecule type" value="Genomic_DNA"/>
</dbReference>
<dbReference type="AlphaFoldDB" id="A0AAV9GAD2"/>
<evidence type="ECO:0000313" key="2">
    <source>
        <dbReference type="EMBL" id="KAK4445436.1"/>
    </source>
</evidence>
<feature type="region of interest" description="Disordered" evidence="1">
    <location>
        <begin position="251"/>
        <end position="278"/>
    </location>
</feature>
<protein>
    <submittedName>
        <fullName evidence="2">Uncharacterized protein</fullName>
    </submittedName>
</protein>
<accession>A0AAV9GAD2</accession>
<evidence type="ECO:0000313" key="3">
    <source>
        <dbReference type="Proteomes" id="UP001321760"/>
    </source>
</evidence>
<keyword evidence="3" id="KW-1185">Reference proteome</keyword>
<organism evidence="2 3">
    <name type="scientific">Podospora aff. communis PSN243</name>
    <dbReference type="NCBI Taxonomy" id="3040156"/>
    <lineage>
        <taxon>Eukaryota</taxon>
        <taxon>Fungi</taxon>
        <taxon>Dikarya</taxon>
        <taxon>Ascomycota</taxon>
        <taxon>Pezizomycotina</taxon>
        <taxon>Sordariomycetes</taxon>
        <taxon>Sordariomycetidae</taxon>
        <taxon>Sordariales</taxon>
        <taxon>Podosporaceae</taxon>
        <taxon>Podospora</taxon>
    </lineage>
</organism>
<gene>
    <name evidence="2" type="ORF">QBC34DRAFT_472322</name>
</gene>
<sequence length="278" mass="31475">MVLGLAPPLLPTWWGTPRPQGLFFFLPISALLVLSVRWVLLPRPLPSIPHNRDAAHRILGDVPELRASTGIRAFMRAQFLRHQSPIVQVFMSPLRYRDFDKSTLTSDSFRGTVLQSFVSYKAEHPVYKHSKELLKDWMTPSFLRSVSAPETHRNILFLIELWTLKMELGGGRPFGAARYFYKVILDVFISVSSDRESPNALIKTETAHLRRSSDPGEYRVDPENPEIPFTFDPLPLPADLEAIVYLVESINPSASPQPPSRSLRRLRRTPPSGCPGDP</sequence>
<evidence type="ECO:0000256" key="1">
    <source>
        <dbReference type="SAM" id="MobiDB-lite"/>
    </source>
</evidence>
<proteinExistence type="predicted"/>
<reference evidence="2" key="1">
    <citation type="journal article" date="2023" name="Mol. Phylogenet. Evol.">
        <title>Genome-scale phylogeny and comparative genomics of the fungal order Sordariales.</title>
        <authorList>
            <person name="Hensen N."/>
            <person name="Bonometti L."/>
            <person name="Westerberg I."/>
            <person name="Brannstrom I.O."/>
            <person name="Guillou S."/>
            <person name="Cros-Aarteil S."/>
            <person name="Calhoun S."/>
            <person name="Haridas S."/>
            <person name="Kuo A."/>
            <person name="Mondo S."/>
            <person name="Pangilinan J."/>
            <person name="Riley R."/>
            <person name="LaButti K."/>
            <person name="Andreopoulos B."/>
            <person name="Lipzen A."/>
            <person name="Chen C."/>
            <person name="Yan M."/>
            <person name="Daum C."/>
            <person name="Ng V."/>
            <person name="Clum A."/>
            <person name="Steindorff A."/>
            <person name="Ohm R.A."/>
            <person name="Martin F."/>
            <person name="Silar P."/>
            <person name="Natvig D.O."/>
            <person name="Lalanne C."/>
            <person name="Gautier V."/>
            <person name="Ament-Velasquez S.L."/>
            <person name="Kruys A."/>
            <person name="Hutchinson M.I."/>
            <person name="Powell A.J."/>
            <person name="Barry K."/>
            <person name="Miller A.N."/>
            <person name="Grigoriev I.V."/>
            <person name="Debuchy R."/>
            <person name="Gladieux P."/>
            <person name="Hiltunen Thoren M."/>
            <person name="Johannesson H."/>
        </authorList>
    </citation>
    <scope>NUCLEOTIDE SEQUENCE</scope>
    <source>
        <strain evidence="2">PSN243</strain>
    </source>
</reference>